<feature type="non-terminal residue" evidence="2">
    <location>
        <position position="264"/>
    </location>
</feature>
<dbReference type="EMBL" id="DVNA01000229">
    <property type="protein sequence ID" value="HIU56101.1"/>
    <property type="molecule type" value="Genomic_DNA"/>
</dbReference>
<name>A0A9D1M9D4_9BACT</name>
<reference evidence="2" key="2">
    <citation type="journal article" date="2021" name="PeerJ">
        <title>Extensive microbial diversity within the chicken gut microbiome revealed by metagenomics and culture.</title>
        <authorList>
            <person name="Gilroy R."/>
            <person name="Ravi A."/>
            <person name="Getino M."/>
            <person name="Pursley I."/>
            <person name="Horton D.L."/>
            <person name="Alikhan N.F."/>
            <person name="Baker D."/>
            <person name="Gharbi K."/>
            <person name="Hall N."/>
            <person name="Watson M."/>
            <person name="Adriaenssens E.M."/>
            <person name="Foster-Nyarko E."/>
            <person name="Jarju S."/>
            <person name="Secka A."/>
            <person name="Antonio M."/>
            <person name="Oren A."/>
            <person name="Chaudhuri R.R."/>
            <person name="La Ragione R."/>
            <person name="Hildebrand F."/>
            <person name="Pallen M.J."/>
        </authorList>
    </citation>
    <scope>NUCLEOTIDE SEQUENCE</scope>
    <source>
        <strain evidence="2">CHK158-818</strain>
    </source>
</reference>
<gene>
    <name evidence="2" type="ORF">IAB03_09900</name>
</gene>
<evidence type="ECO:0000313" key="2">
    <source>
        <dbReference type="EMBL" id="HIU56101.1"/>
    </source>
</evidence>
<protein>
    <submittedName>
        <fullName evidence="2">Uncharacterized protein</fullName>
    </submittedName>
</protein>
<dbReference type="Proteomes" id="UP000824112">
    <property type="component" value="Unassembled WGS sequence"/>
</dbReference>
<reference evidence="2" key="1">
    <citation type="submission" date="2020-10" db="EMBL/GenBank/DDBJ databases">
        <authorList>
            <person name="Gilroy R."/>
        </authorList>
    </citation>
    <scope>NUCLEOTIDE SEQUENCE</scope>
    <source>
        <strain evidence="2">CHK158-818</strain>
    </source>
</reference>
<comment type="caution">
    <text evidence="2">The sequence shown here is derived from an EMBL/GenBank/DDBJ whole genome shotgun (WGS) entry which is preliminary data.</text>
</comment>
<feature type="signal peptide" evidence="1">
    <location>
        <begin position="1"/>
        <end position="17"/>
    </location>
</feature>
<evidence type="ECO:0000256" key="1">
    <source>
        <dbReference type="SAM" id="SignalP"/>
    </source>
</evidence>
<feature type="chain" id="PRO_5038366003" evidence="1">
    <location>
        <begin position="18"/>
        <end position="264"/>
    </location>
</feature>
<organism evidence="2 3">
    <name type="scientific">Candidatus Gallibacteroides avistercoris</name>
    <dbReference type="NCBI Taxonomy" id="2840833"/>
    <lineage>
        <taxon>Bacteria</taxon>
        <taxon>Pseudomonadati</taxon>
        <taxon>Bacteroidota</taxon>
        <taxon>Bacteroidia</taxon>
        <taxon>Bacteroidales</taxon>
        <taxon>Bacteroidaceae</taxon>
        <taxon>Bacteroidaceae incertae sedis</taxon>
        <taxon>Candidatus Gallibacteroides</taxon>
    </lineage>
</organism>
<keyword evidence="1" id="KW-0732">Signal</keyword>
<dbReference type="AlphaFoldDB" id="A0A9D1M9D4"/>
<evidence type="ECO:0000313" key="3">
    <source>
        <dbReference type="Proteomes" id="UP000824112"/>
    </source>
</evidence>
<accession>A0A9D1M9D4</accession>
<sequence length="264" mass="30669">MRIIALFFLLSCFVVQAFSADTEPQNIKLWDDGRLTWNDFKESTDEKGVTSGLRAWIGVKKTKEKQDNITVYHPVLYTYVDLDRTWTHPDYRTEEALRYNQAVFDLMEYYCRLLQREIDKGLPSIEIEAALRNYLNTYDEQIESMREETVEGRNEKKLAEWEAHIARLLNNVPSSVPVSFVPRNLGYGFALGMNTEFPTGSLAHYFTPSGQFCLGIDLAYKKAHFLADFAGGFTRNRADMQVPYKDERITWQKDKHTVYSTIDL</sequence>
<proteinExistence type="predicted"/>